<evidence type="ECO:0000256" key="4">
    <source>
        <dbReference type="ARBA" id="ARBA00022889"/>
    </source>
</evidence>
<feature type="compositionally biased region" description="Polar residues" evidence="8">
    <location>
        <begin position="172"/>
        <end position="183"/>
    </location>
</feature>
<feature type="signal peptide" evidence="10">
    <location>
        <begin position="1"/>
        <end position="32"/>
    </location>
</feature>
<comment type="subcellular location">
    <subcellularLocation>
        <location evidence="1">Membrane</location>
        <topology evidence="1">Single-pass type I membrane protein</topology>
    </subcellularLocation>
</comment>
<evidence type="ECO:0000256" key="6">
    <source>
        <dbReference type="ARBA" id="ARBA00023136"/>
    </source>
</evidence>
<keyword evidence="11" id="KW-1185">Reference proteome</keyword>
<dbReference type="RefSeq" id="XP_055366382.1">
    <property type="nucleotide sequence ID" value="XM_055510407.1"/>
</dbReference>
<evidence type="ECO:0000256" key="3">
    <source>
        <dbReference type="ARBA" id="ARBA00022729"/>
    </source>
</evidence>
<protein>
    <submittedName>
        <fullName evidence="12">Mucin-5AC</fullName>
    </submittedName>
</protein>
<dbReference type="GeneID" id="114859337"/>
<dbReference type="CTD" id="947"/>
<dbReference type="PANTHER" id="PTHR16677:SF1">
    <property type="entry name" value="HEMATOPOIETIC PROGENITOR CELL ANTIGEN CD34"/>
    <property type="match status" value="1"/>
</dbReference>
<accession>A0A9W2XXK8</accession>
<evidence type="ECO:0000256" key="9">
    <source>
        <dbReference type="SAM" id="Phobius"/>
    </source>
</evidence>
<keyword evidence="5 9" id="KW-1133">Transmembrane helix</keyword>
<evidence type="ECO:0000256" key="10">
    <source>
        <dbReference type="SAM" id="SignalP"/>
    </source>
</evidence>
<gene>
    <name evidence="12" type="primary">cd34</name>
</gene>
<dbReference type="Pfam" id="PF06365">
    <property type="entry name" value="CD34_antigen"/>
    <property type="match status" value="1"/>
</dbReference>
<evidence type="ECO:0000256" key="7">
    <source>
        <dbReference type="ARBA" id="ARBA00023180"/>
    </source>
</evidence>
<keyword evidence="4" id="KW-0130">Cell adhesion</keyword>
<sequence>MAAVMWRMNGLWRRMAGVVMLCALLLSNEIMCQDTSDAPVTETTPVISNEGTDNAVKDTNTAPPTADVTGTQAPTTDVTPHSDPGNQPTTTVTANVISGVLSGVSSQQDANGATKSKTPSTSDSSSASSGSSVFVGILVTGLLAALAITLSYFKCQRRSEPKGVKLAEEAYSGNQESQGNTLVSVAPLNPPPETPEKPSINGESTEPAKTEPPAPAAAPPTNGHSTAKTADTEL</sequence>
<dbReference type="GO" id="GO:0005886">
    <property type="term" value="C:plasma membrane"/>
    <property type="evidence" value="ECO:0007669"/>
    <property type="project" value="UniProtKB-ARBA"/>
</dbReference>
<feature type="compositionally biased region" description="Polar residues" evidence="8">
    <location>
        <begin position="104"/>
        <end position="113"/>
    </location>
</feature>
<reference evidence="12" key="1">
    <citation type="submission" date="2025-08" db="UniProtKB">
        <authorList>
            <consortium name="RefSeq"/>
        </authorList>
    </citation>
    <scope>IDENTIFICATION</scope>
</reference>
<feature type="region of interest" description="Disordered" evidence="8">
    <location>
        <begin position="39"/>
        <end position="91"/>
    </location>
</feature>
<feature type="transmembrane region" description="Helical" evidence="9">
    <location>
        <begin position="133"/>
        <end position="153"/>
    </location>
</feature>
<dbReference type="InterPro" id="IPR008083">
    <property type="entry name" value="CD34"/>
</dbReference>
<feature type="region of interest" description="Disordered" evidence="8">
    <location>
        <begin position="171"/>
        <end position="234"/>
    </location>
</feature>
<feature type="chain" id="PRO_5040813422" evidence="10">
    <location>
        <begin position="33"/>
        <end position="234"/>
    </location>
</feature>
<evidence type="ECO:0000256" key="5">
    <source>
        <dbReference type="ARBA" id="ARBA00022989"/>
    </source>
</evidence>
<dbReference type="Proteomes" id="UP000515150">
    <property type="component" value="Chromosome 7"/>
</dbReference>
<dbReference type="KEGG" id="bspl:114859337"/>
<dbReference type="AlphaFoldDB" id="A0A9W2XXK8"/>
<keyword evidence="3 10" id="KW-0732">Signal</keyword>
<feature type="compositionally biased region" description="Low complexity" evidence="8">
    <location>
        <begin position="114"/>
        <end position="130"/>
    </location>
</feature>
<dbReference type="PANTHER" id="PTHR16677">
    <property type="entry name" value="HEMATOPOIETIC PROGENITOR CELL ANTIGEN CD34"/>
    <property type="match status" value="1"/>
</dbReference>
<keyword evidence="2 9" id="KW-0812">Transmembrane</keyword>
<evidence type="ECO:0000256" key="2">
    <source>
        <dbReference type="ARBA" id="ARBA00022692"/>
    </source>
</evidence>
<name>A0A9W2XXK8_BETSP</name>
<keyword evidence="6 9" id="KW-0472">Membrane</keyword>
<organism evidence="11 12">
    <name type="scientific">Betta splendens</name>
    <name type="common">Siamese fighting fish</name>
    <dbReference type="NCBI Taxonomy" id="158456"/>
    <lineage>
        <taxon>Eukaryota</taxon>
        <taxon>Metazoa</taxon>
        <taxon>Chordata</taxon>
        <taxon>Craniata</taxon>
        <taxon>Vertebrata</taxon>
        <taxon>Euteleostomi</taxon>
        <taxon>Actinopterygii</taxon>
        <taxon>Neopterygii</taxon>
        <taxon>Teleostei</taxon>
        <taxon>Neoteleostei</taxon>
        <taxon>Acanthomorphata</taxon>
        <taxon>Anabantaria</taxon>
        <taxon>Anabantiformes</taxon>
        <taxon>Anabantoidei</taxon>
        <taxon>Osphronemidae</taxon>
        <taxon>Betta</taxon>
    </lineage>
</organism>
<evidence type="ECO:0000256" key="1">
    <source>
        <dbReference type="ARBA" id="ARBA00004479"/>
    </source>
</evidence>
<keyword evidence="7" id="KW-0325">Glycoprotein</keyword>
<dbReference type="InterPro" id="IPR013836">
    <property type="entry name" value="CD34/Podocalyxin"/>
</dbReference>
<feature type="compositionally biased region" description="Polar residues" evidence="8">
    <location>
        <begin position="222"/>
        <end position="234"/>
    </location>
</feature>
<evidence type="ECO:0000313" key="12">
    <source>
        <dbReference type="RefSeq" id="XP_055366382.1"/>
    </source>
</evidence>
<dbReference type="GO" id="GO:0007155">
    <property type="term" value="P:cell adhesion"/>
    <property type="evidence" value="ECO:0007669"/>
    <property type="project" value="UniProtKB-KW"/>
</dbReference>
<proteinExistence type="predicted"/>
<evidence type="ECO:0000313" key="11">
    <source>
        <dbReference type="Proteomes" id="UP000515150"/>
    </source>
</evidence>
<dbReference type="OrthoDB" id="8945512at2759"/>
<evidence type="ECO:0000256" key="8">
    <source>
        <dbReference type="SAM" id="MobiDB-lite"/>
    </source>
</evidence>
<feature type="region of interest" description="Disordered" evidence="8">
    <location>
        <begin position="104"/>
        <end position="130"/>
    </location>
</feature>